<evidence type="ECO:0000256" key="3">
    <source>
        <dbReference type="ARBA" id="ARBA00022723"/>
    </source>
</evidence>
<dbReference type="Pfam" id="PF05572">
    <property type="entry name" value="Peptidase_M43"/>
    <property type="match status" value="1"/>
</dbReference>
<comment type="caution">
    <text evidence="12">The sequence shown here is derived from an EMBL/GenBank/DDBJ whole genome shotgun (WGS) entry which is preliminary data.</text>
</comment>
<keyword evidence="5" id="KW-0378">Hydrolase</keyword>
<feature type="domain" description="Secretion system C-terminal sorting" evidence="11">
    <location>
        <begin position="876"/>
        <end position="950"/>
    </location>
</feature>
<dbReference type="Gene3D" id="2.60.120.200">
    <property type="match status" value="1"/>
</dbReference>
<keyword evidence="6" id="KW-0862">Zinc</keyword>
<keyword evidence="2" id="KW-0645">Protease</keyword>
<feature type="signal peptide" evidence="9">
    <location>
        <begin position="1"/>
        <end position="19"/>
    </location>
</feature>
<evidence type="ECO:0000256" key="6">
    <source>
        <dbReference type="ARBA" id="ARBA00022833"/>
    </source>
</evidence>
<dbReference type="CDD" id="cd04275">
    <property type="entry name" value="ZnMc_pappalysin_like"/>
    <property type="match status" value="1"/>
</dbReference>
<dbReference type="GO" id="GO:0006508">
    <property type="term" value="P:proteolysis"/>
    <property type="evidence" value="ECO:0007669"/>
    <property type="project" value="UniProtKB-KW"/>
</dbReference>
<keyword evidence="8" id="KW-1015">Disulfide bond</keyword>
<dbReference type="AlphaFoldDB" id="A0A562KB13"/>
<dbReference type="SUPFAM" id="SSF141072">
    <property type="entry name" value="CalX-like"/>
    <property type="match status" value="1"/>
</dbReference>
<dbReference type="InterPro" id="IPR038081">
    <property type="entry name" value="CalX-like_sf"/>
</dbReference>
<keyword evidence="7" id="KW-0482">Metalloprotease</keyword>
<comment type="similarity">
    <text evidence="1">Belongs to the peptidase M43B family.</text>
</comment>
<feature type="domain" description="Peptidase M43 pregnancy-associated plasma-A" evidence="10">
    <location>
        <begin position="263"/>
        <end position="358"/>
    </location>
</feature>
<evidence type="ECO:0000256" key="1">
    <source>
        <dbReference type="ARBA" id="ARBA00008721"/>
    </source>
</evidence>
<keyword evidence="13" id="KW-1185">Reference proteome</keyword>
<evidence type="ECO:0000313" key="12">
    <source>
        <dbReference type="EMBL" id="TWH92405.1"/>
    </source>
</evidence>
<evidence type="ECO:0000313" key="13">
    <source>
        <dbReference type="Proteomes" id="UP000315312"/>
    </source>
</evidence>
<name>A0A562KB13_9FLAO</name>
<dbReference type="SUPFAM" id="SSF55486">
    <property type="entry name" value="Metalloproteases ('zincins'), catalytic domain"/>
    <property type="match status" value="1"/>
</dbReference>
<dbReference type="PROSITE" id="PS51257">
    <property type="entry name" value="PROKAR_LIPOPROTEIN"/>
    <property type="match status" value="1"/>
</dbReference>
<accession>A0A562KB13</accession>
<proteinExistence type="inferred from homology"/>
<dbReference type="Proteomes" id="UP000315312">
    <property type="component" value="Unassembled WGS sequence"/>
</dbReference>
<evidence type="ECO:0000256" key="9">
    <source>
        <dbReference type="SAM" id="SignalP"/>
    </source>
</evidence>
<protein>
    <submittedName>
        <fullName evidence="12">Putative secreted protein (Por secretion system target)</fullName>
    </submittedName>
</protein>
<dbReference type="EMBL" id="VLKM01000012">
    <property type="protein sequence ID" value="TWH92405.1"/>
    <property type="molecule type" value="Genomic_DNA"/>
</dbReference>
<dbReference type="RefSeq" id="WP_133609336.1">
    <property type="nucleotide sequence ID" value="NZ_SNZC01000002.1"/>
</dbReference>
<dbReference type="InterPro" id="IPR008754">
    <property type="entry name" value="Peptidase_M43"/>
</dbReference>
<keyword evidence="4 9" id="KW-0732">Signal</keyword>
<evidence type="ECO:0000259" key="11">
    <source>
        <dbReference type="Pfam" id="PF18962"/>
    </source>
</evidence>
<evidence type="ECO:0000259" key="10">
    <source>
        <dbReference type="Pfam" id="PF05572"/>
    </source>
</evidence>
<evidence type="ECO:0000256" key="2">
    <source>
        <dbReference type="ARBA" id="ARBA00022670"/>
    </source>
</evidence>
<dbReference type="Gene3D" id="2.60.40.2030">
    <property type="match status" value="1"/>
</dbReference>
<dbReference type="GO" id="GO:0046872">
    <property type="term" value="F:metal ion binding"/>
    <property type="evidence" value="ECO:0007669"/>
    <property type="project" value="UniProtKB-KW"/>
</dbReference>
<dbReference type="NCBIfam" id="NF038128">
    <property type="entry name" value="choice_anch_J"/>
    <property type="match status" value="1"/>
</dbReference>
<dbReference type="InterPro" id="IPR026444">
    <property type="entry name" value="Secre_tail"/>
</dbReference>
<sequence>MKKNLLIAVIALSGCFAFGQKSLPSTNHSQDDFETSVARARTFAPNGVVRCATVEYQKDRQSRGVAASDDAFEAWLAPKIEEIKRLRLAGRLPSVIRIPVVVHVIHNGDAVGSNENIANGQVLSQITVFNQDFRRMSGTPGFGAGVDTTIEFCLAQVDPNGNPTTGIDRVNRGVASYTSMAAIQTAKTATIWDPTKYLNMWTFAFGGGMASTLGYAQFPSGSGLAGMGTDPCVDDLGGGDATTDGVVCNYNTWGSRTIFPAGTYAGTQYDKGRTMTHEVGHMFGLRHTWGDGDCTVDDFCADTPNCDADYYAGVGTGGCNAPVQCGNTRQIENYMDYSDDGCMNIFTQNQKDRMLAVLMNSPRRDDLLVSTVCEPTTQPPYIQFKRVACGSRIVKSVVEGNGCGYTEFTVPVSISKAASANALVTFSVDALSVANASDIQIMTPSVTFNSGSTTDQNFIFRVLNDASVEPNEDLIITFSVNPNGGNATANPYEGTKFNMTILNDDTAVAATVLGQQIFSEGFETYTDFTLGNVGGWTTYDLDVNPTYPDDTYNFPNEGYTGSYIVFNPSATTPSAAGGGYDAHSGNKGYYCYNESVAPFANNDWAITPQISLGTNSQLKFWAKSLTDNYNGGERFRVLISTTNTNTASFTQLSAGPYIVPPLTWTEYTYNLSAYNNQNVYIAIQCVSSDEFVFMLDDVSVTSDIVTTIETNVNTPTAMSSLLSGAGTTAFKDATTRDLSNVVTLNDASNYGCTVSSVTRAGTSALQYGTSTNAVDFAMSKQFTITPANNVSGNTTITFYFTAAEIAGWEAATGNNRSLLYVVRDGITREIQPVTIGSFGTGVTLTATFTGGIQGVYSFARQQSLPTDSFEFNEIGLYPNPNNGTFNVQFTPSSEKVNVVVFDLRGRVIFDKQYQNNGLFNESIQLDNVESGVYLVKIQDGSRKTTKKIIIE</sequence>
<organism evidence="12 13">
    <name type="scientific">Flavobacterium cheniae</name>
    <dbReference type="NCBI Taxonomy" id="295428"/>
    <lineage>
        <taxon>Bacteria</taxon>
        <taxon>Pseudomonadati</taxon>
        <taxon>Bacteroidota</taxon>
        <taxon>Flavobacteriia</taxon>
        <taxon>Flavobacteriales</taxon>
        <taxon>Flavobacteriaceae</taxon>
        <taxon>Flavobacterium</taxon>
    </lineage>
</organism>
<dbReference type="OrthoDB" id="6278496at2"/>
<keyword evidence="3" id="KW-0479">Metal-binding</keyword>
<dbReference type="Gene3D" id="3.40.390.10">
    <property type="entry name" value="Collagenase (Catalytic Domain)"/>
    <property type="match status" value="1"/>
</dbReference>
<dbReference type="Pfam" id="PF18962">
    <property type="entry name" value="Por_Secre_tail"/>
    <property type="match status" value="1"/>
</dbReference>
<dbReference type="PANTHER" id="PTHR47466">
    <property type="match status" value="1"/>
</dbReference>
<evidence type="ECO:0000256" key="8">
    <source>
        <dbReference type="ARBA" id="ARBA00023157"/>
    </source>
</evidence>
<dbReference type="GO" id="GO:0008237">
    <property type="term" value="F:metallopeptidase activity"/>
    <property type="evidence" value="ECO:0007669"/>
    <property type="project" value="UniProtKB-KW"/>
</dbReference>
<feature type="chain" id="PRO_5022815356" evidence="9">
    <location>
        <begin position="20"/>
        <end position="951"/>
    </location>
</feature>
<evidence type="ECO:0000256" key="7">
    <source>
        <dbReference type="ARBA" id="ARBA00023049"/>
    </source>
</evidence>
<dbReference type="InterPro" id="IPR024079">
    <property type="entry name" value="MetalloPept_cat_dom_sf"/>
</dbReference>
<gene>
    <name evidence="12" type="ORF">IP97_02448</name>
</gene>
<dbReference type="NCBIfam" id="TIGR04183">
    <property type="entry name" value="Por_Secre_tail"/>
    <property type="match status" value="1"/>
</dbReference>
<reference evidence="12 13" key="1">
    <citation type="journal article" date="2015" name="Stand. Genomic Sci.">
        <title>Genomic Encyclopedia of Bacterial and Archaeal Type Strains, Phase III: the genomes of soil and plant-associated and newly described type strains.</title>
        <authorList>
            <person name="Whitman W.B."/>
            <person name="Woyke T."/>
            <person name="Klenk H.P."/>
            <person name="Zhou Y."/>
            <person name="Lilburn T.G."/>
            <person name="Beck B.J."/>
            <person name="De Vos P."/>
            <person name="Vandamme P."/>
            <person name="Eisen J.A."/>
            <person name="Garrity G."/>
            <person name="Hugenholtz P."/>
            <person name="Kyrpides N.C."/>
        </authorList>
    </citation>
    <scope>NUCLEOTIDE SEQUENCE [LARGE SCALE GENOMIC DNA]</scope>
    <source>
        <strain evidence="12 13">CGMCC 1.6844</strain>
    </source>
</reference>
<dbReference type="PANTHER" id="PTHR47466:SF1">
    <property type="entry name" value="METALLOPROTEASE MEP1 (AFU_ORTHOLOGUE AFUA_1G07730)-RELATED"/>
    <property type="match status" value="1"/>
</dbReference>
<evidence type="ECO:0000256" key="5">
    <source>
        <dbReference type="ARBA" id="ARBA00022801"/>
    </source>
</evidence>
<evidence type="ECO:0000256" key="4">
    <source>
        <dbReference type="ARBA" id="ARBA00022729"/>
    </source>
</evidence>